<dbReference type="InterPro" id="IPR029063">
    <property type="entry name" value="SAM-dependent_MTases_sf"/>
</dbReference>
<dbReference type="PANTHER" id="PTHR36112:SF1">
    <property type="entry name" value="RIBOSOMAL RNA SMALL SUBUNIT METHYLTRANSFERASE J"/>
    <property type="match status" value="1"/>
</dbReference>
<gene>
    <name evidence="1" type="primary">rsmJ</name>
    <name evidence="2" type="ORF">GNP35_13015</name>
</gene>
<dbReference type="Proteomes" id="UP000439994">
    <property type="component" value="Unassembled WGS sequence"/>
</dbReference>
<evidence type="ECO:0000256" key="1">
    <source>
        <dbReference type="HAMAP-Rule" id="MF_01523"/>
    </source>
</evidence>
<dbReference type="Pfam" id="PF04445">
    <property type="entry name" value="SAM_MT"/>
    <property type="match status" value="1"/>
</dbReference>
<reference evidence="2 3" key="1">
    <citation type="submission" date="2019-11" db="EMBL/GenBank/DDBJ databases">
        <title>P. haliotis isolates from Z. marina roots.</title>
        <authorList>
            <person name="Cohen M."/>
            <person name="Jospin G."/>
            <person name="Eisen J.A."/>
            <person name="Coil D.A."/>
        </authorList>
    </citation>
    <scope>NUCLEOTIDE SEQUENCE [LARGE SCALE GENOMIC DNA]</scope>
    <source>
        <strain evidence="2 3">UCD-MCMsp1aY</strain>
    </source>
</reference>
<dbReference type="HAMAP" id="MF_01523">
    <property type="entry name" value="16SrRNA_methyltr_J"/>
    <property type="match status" value="1"/>
</dbReference>
<keyword evidence="1 2" id="KW-0808">Transferase</keyword>
<organism evidence="2 3">
    <name type="scientific">Psychrosphaera haliotis</name>
    <dbReference type="NCBI Taxonomy" id="555083"/>
    <lineage>
        <taxon>Bacteria</taxon>
        <taxon>Pseudomonadati</taxon>
        <taxon>Pseudomonadota</taxon>
        <taxon>Gammaproteobacteria</taxon>
        <taxon>Alteromonadales</taxon>
        <taxon>Pseudoalteromonadaceae</taxon>
        <taxon>Psychrosphaera</taxon>
    </lineage>
</organism>
<keyword evidence="1" id="KW-0963">Cytoplasm</keyword>
<name>A0A6N8F9P0_9GAMM</name>
<feature type="binding site" evidence="1">
    <location>
        <position position="177"/>
    </location>
    <ligand>
        <name>S-adenosyl-L-methionine</name>
        <dbReference type="ChEBI" id="CHEBI:59789"/>
    </ligand>
</feature>
<evidence type="ECO:0000313" key="2">
    <source>
        <dbReference type="EMBL" id="MUH73325.1"/>
    </source>
</evidence>
<comment type="similarity">
    <text evidence="1">Belongs to the methyltransferase superfamily. RsmJ family.</text>
</comment>
<sequence>MSEQSSTLKFFQWQQAPLSIIELTEKFDWQQVNHQPTDELHALFEDDQLKLTIDGKTKISVDFAGGANAHRQKFGGGKGQAVAKAVGLNKGATPTVLDATAGMGKDAFVLASLGCKMTLVERQVPVYLMLEDGFRRALQSEELPWFSERMTVINNSSQNALQTAIDNKDEYDVVYLDPMFPHREKSAAVKKDMAIFQQFVGTDNDADELLPLAMQVATKRVVVKRPDYAPFLNGQTPSTQIKTKKNRFDVYVKAAMK</sequence>
<dbReference type="Gene3D" id="3.40.50.150">
    <property type="entry name" value="Vaccinia Virus protein VP39"/>
    <property type="match status" value="1"/>
</dbReference>
<dbReference type="AlphaFoldDB" id="A0A6N8F9P0"/>
<dbReference type="EC" id="2.1.1.242" evidence="1"/>
<evidence type="ECO:0000313" key="3">
    <source>
        <dbReference type="Proteomes" id="UP000439994"/>
    </source>
</evidence>
<feature type="binding site" evidence="1">
    <location>
        <begin position="121"/>
        <end position="122"/>
    </location>
    <ligand>
        <name>S-adenosyl-L-methionine</name>
        <dbReference type="ChEBI" id="CHEBI:59789"/>
    </ligand>
</feature>
<dbReference type="OrthoDB" id="3191794at2"/>
<comment type="catalytic activity">
    <reaction evidence="1">
        <text>guanosine(1516) in 16S rRNA + S-adenosyl-L-methionine = N(2)-methylguanosine(1516) in 16S rRNA + S-adenosyl-L-homocysteine + H(+)</text>
        <dbReference type="Rhea" id="RHEA:43220"/>
        <dbReference type="Rhea" id="RHEA-COMP:10412"/>
        <dbReference type="Rhea" id="RHEA-COMP:10413"/>
        <dbReference type="ChEBI" id="CHEBI:15378"/>
        <dbReference type="ChEBI" id="CHEBI:57856"/>
        <dbReference type="ChEBI" id="CHEBI:59789"/>
        <dbReference type="ChEBI" id="CHEBI:74269"/>
        <dbReference type="ChEBI" id="CHEBI:74481"/>
        <dbReference type="EC" id="2.1.1.242"/>
    </reaction>
</comment>
<comment type="caution">
    <text evidence="2">The sequence shown here is derived from an EMBL/GenBank/DDBJ whole genome shotgun (WGS) entry which is preliminary data.</text>
</comment>
<keyword evidence="1" id="KW-0698">rRNA processing</keyword>
<keyword evidence="3" id="KW-1185">Reference proteome</keyword>
<comment type="subcellular location">
    <subcellularLocation>
        <location evidence="1">Cytoplasm</location>
    </subcellularLocation>
</comment>
<dbReference type="RefSeq" id="WP_155696516.1">
    <property type="nucleotide sequence ID" value="NZ_WOCD01000005.1"/>
</dbReference>
<dbReference type="CDD" id="cd02440">
    <property type="entry name" value="AdoMet_MTases"/>
    <property type="match status" value="1"/>
</dbReference>
<dbReference type="SUPFAM" id="SSF53335">
    <property type="entry name" value="S-adenosyl-L-methionine-dependent methyltransferases"/>
    <property type="match status" value="1"/>
</dbReference>
<dbReference type="PANTHER" id="PTHR36112">
    <property type="entry name" value="RIBOSOMAL RNA SMALL SUBUNIT METHYLTRANSFERASE J"/>
    <property type="match status" value="1"/>
</dbReference>
<dbReference type="GO" id="GO:0005737">
    <property type="term" value="C:cytoplasm"/>
    <property type="evidence" value="ECO:0007669"/>
    <property type="project" value="UniProtKB-SubCell"/>
</dbReference>
<keyword evidence="1" id="KW-0949">S-adenosyl-L-methionine</keyword>
<protein>
    <recommendedName>
        <fullName evidence="1">Ribosomal RNA small subunit methyltransferase J</fullName>
        <ecNumber evidence="1">2.1.1.242</ecNumber>
    </recommendedName>
    <alternativeName>
        <fullName evidence="1">16S rRNA m2G1516 methyltransferase</fullName>
    </alternativeName>
    <alternativeName>
        <fullName evidence="1">rRNA (guanine-N(2)-)-methyltransferase</fullName>
    </alternativeName>
</protein>
<proteinExistence type="inferred from homology"/>
<accession>A0A6N8F9P0</accession>
<dbReference type="InterPro" id="IPR007536">
    <property type="entry name" value="16SrRNA_methylTrfase_J"/>
</dbReference>
<keyword evidence="1 2" id="KW-0489">Methyltransferase</keyword>
<feature type="binding site" evidence="1">
    <location>
        <begin position="156"/>
        <end position="157"/>
    </location>
    <ligand>
        <name>S-adenosyl-L-methionine</name>
        <dbReference type="ChEBI" id="CHEBI:59789"/>
    </ligand>
</feature>
<comment type="function">
    <text evidence="1">Specifically methylates the guanosine in position 1516 of 16S rRNA.</text>
</comment>
<comment type="caution">
    <text evidence="1">Lacks conserved residue(s) required for the propagation of feature annotation.</text>
</comment>
<dbReference type="GO" id="GO:0008990">
    <property type="term" value="F:rRNA (guanine-N2-)-methyltransferase activity"/>
    <property type="evidence" value="ECO:0007669"/>
    <property type="project" value="UniProtKB-UniRule"/>
</dbReference>
<dbReference type="EMBL" id="WOCD01000005">
    <property type="protein sequence ID" value="MUH73325.1"/>
    <property type="molecule type" value="Genomic_DNA"/>
</dbReference>